<protein>
    <submittedName>
        <fullName evidence="1">Uncharacterized protein</fullName>
    </submittedName>
</protein>
<dbReference type="EMBL" id="WIWF01000007">
    <property type="protein sequence ID" value="MQT73282.1"/>
    <property type="molecule type" value="Genomic_DNA"/>
</dbReference>
<name>A0A7X2BSD5_9PSED</name>
<dbReference type="Proteomes" id="UP000447574">
    <property type="component" value="Unassembled WGS sequence"/>
</dbReference>
<accession>A0A7X2BSD5</accession>
<proteinExistence type="predicted"/>
<dbReference type="RefSeq" id="WP_153437713.1">
    <property type="nucleotide sequence ID" value="NZ_WIWF01000007.1"/>
</dbReference>
<organism evidence="1 2">
    <name type="scientific">Pseudomonas helleri</name>
    <dbReference type="NCBI Taxonomy" id="1608996"/>
    <lineage>
        <taxon>Bacteria</taxon>
        <taxon>Pseudomonadati</taxon>
        <taxon>Pseudomonadota</taxon>
        <taxon>Gammaproteobacteria</taxon>
        <taxon>Pseudomonadales</taxon>
        <taxon>Pseudomonadaceae</taxon>
        <taxon>Pseudomonas</taxon>
    </lineage>
</organism>
<comment type="caution">
    <text evidence="1">The sequence shown here is derived from an EMBL/GenBank/DDBJ whole genome shotgun (WGS) entry which is preliminary data.</text>
</comment>
<evidence type="ECO:0000313" key="2">
    <source>
        <dbReference type="Proteomes" id="UP000447574"/>
    </source>
</evidence>
<gene>
    <name evidence="1" type="ORF">GHO37_03035</name>
</gene>
<reference evidence="1 2" key="1">
    <citation type="submission" date="2019-10" db="EMBL/GenBank/DDBJ databases">
        <title>Evaluation of single-gene subtyping targets for Pseudomonas.</title>
        <authorList>
            <person name="Reichler S.J."/>
            <person name="Orsi R.H."/>
            <person name="Wiedmann M."/>
            <person name="Martin N.H."/>
            <person name="Murphy S.I."/>
        </authorList>
    </citation>
    <scope>NUCLEOTIDE SEQUENCE [LARGE SCALE GENOMIC DNA]</scope>
    <source>
        <strain evidence="1 2">FSL R10-2932</strain>
    </source>
</reference>
<sequence length="367" mass="40951">MVKSLHLLTNHWMGSQNIKSLPAESIAGIAPNDDVESVGGLAMPVSEISSSATTRRPIRFDTPDDRARGAYAMRQNGCTYCQIASFLGVSTTRAQQLSRKGGWLPDQPVWYDGLDKPLPTLLLSANFTGRDQVYQAVESGEIKIPGLGPRRYQALRKWLGMEPVQPVWYDGLDKSLPTLLLSANFTGRDQVYQAVESGEIKIPGLGPRRYQALREWLGMEPVQPVWYAGLDKALANLLLSANYTGRDQVYQAVESGEIKIPGLTQRRYQALRKWLRMEPVQPVWYDGLDKPLAKLLLSANFTGRDQVSQAVENGEIKIPGLGRGRYQSLRRWLSKKARIDYELKNENESSEKATLTLFALLTGEGSL</sequence>
<dbReference type="AlphaFoldDB" id="A0A7X2BSD5"/>
<evidence type="ECO:0000313" key="1">
    <source>
        <dbReference type="EMBL" id="MQT73282.1"/>
    </source>
</evidence>